<gene>
    <name evidence="2" type="ORF">HTAM1171_LOCUS11288</name>
</gene>
<proteinExistence type="predicted"/>
<dbReference type="AlphaFoldDB" id="A0A7S2N2B6"/>
<organism evidence="2">
    <name type="scientific">Helicotheca tamesis</name>
    <dbReference type="NCBI Taxonomy" id="374047"/>
    <lineage>
        <taxon>Eukaryota</taxon>
        <taxon>Sar</taxon>
        <taxon>Stramenopiles</taxon>
        <taxon>Ochrophyta</taxon>
        <taxon>Bacillariophyta</taxon>
        <taxon>Mediophyceae</taxon>
        <taxon>Lithodesmiophycidae</taxon>
        <taxon>Lithodesmiales</taxon>
        <taxon>Lithodesmiaceae</taxon>
        <taxon>Helicotheca</taxon>
    </lineage>
</organism>
<feature type="compositionally biased region" description="Low complexity" evidence="1">
    <location>
        <begin position="24"/>
        <end position="38"/>
    </location>
</feature>
<feature type="region of interest" description="Disordered" evidence="1">
    <location>
        <begin position="1"/>
        <end position="38"/>
    </location>
</feature>
<reference evidence="2" key="1">
    <citation type="submission" date="2021-01" db="EMBL/GenBank/DDBJ databases">
        <authorList>
            <person name="Corre E."/>
            <person name="Pelletier E."/>
            <person name="Niang G."/>
            <person name="Scheremetjew M."/>
            <person name="Finn R."/>
            <person name="Kale V."/>
            <person name="Holt S."/>
            <person name="Cochrane G."/>
            <person name="Meng A."/>
            <person name="Brown T."/>
            <person name="Cohen L."/>
        </authorList>
    </citation>
    <scope>NUCLEOTIDE SEQUENCE</scope>
    <source>
        <strain evidence="2">CCMP826</strain>
    </source>
</reference>
<accession>A0A7S2N2B6</accession>
<evidence type="ECO:0000256" key="1">
    <source>
        <dbReference type="SAM" id="MobiDB-lite"/>
    </source>
</evidence>
<dbReference type="EMBL" id="HBGV01018239">
    <property type="protein sequence ID" value="CAD9515578.1"/>
    <property type="molecule type" value="Transcribed_RNA"/>
</dbReference>
<protein>
    <submittedName>
        <fullName evidence="2">Uncharacterized protein</fullName>
    </submittedName>
</protein>
<feature type="compositionally biased region" description="Basic and acidic residues" evidence="1">
    <location>
        <begin position="1"/>
        <end position="11"/>
    </location>
</feature>
<name>A0A7S2N2B6_9STRA</name>
<sequence>MVKKISREPVAQRRQHRHRLHYDNNNNSNNTMSTNPITNWIKSTMEKVDDIELRMKDRVAEASINAQKLSDERHGPHKSHLFFRNERRDKGFNNFYQANSAFKGKEAGCVNSFKSARYYMGEAAKERDAILERIAQE</sequence>
<evidence type="ECO:0000313" key="2">
    <source>
        <dbReference type="EMBL" id="CAD9515578.1"/>
    </source>
</evidence>